<dbReference type="InterPro" id="IPR023795">
    <property type="entry name" value="Serpin_CS"/>
</dbReference>
<dbReference type="EMBL" id="GU186853">
    <property type="protein sequence ID" value="ADQ43245.1"/>
    <property type="molecule type" value="mRNA"/>
</dbReference>
<dbReference type="Gene3D" id="2.30.39.10">
    <property type="entry name" value="Alpha-1-antitrypsin, domain 1"/>
    <property type="match status" value="1"/>
</dbReference>
<accession>G8Z4Z5</accession>
<evidence type="ECO:0000259" key="3">
    <source>
        <dbReference type="SMART" id="SM00093"/>
    </source>
</evidence>
<evidence type="ECO:0000256" key="2">
    <source>
        <dbReference type="RuleBase" id="RU000411"/>
    </source>
</evidence>
<dbReference type="GO" id="GO:0005615">
    <property type="term" value="C:extracellular space"/>
    <property type="evidence" value="ECO:0007669"/>
    <property type="project" value="InterPro"/>
</dbReference>
<dbReference type="Gene3D" id="3.30.497.10">
    <property type="entry name" value="Antithrombin, subunit I, domain 2"/>
    <property type="match status" value="1"/>
</dbReference>
<feature type="domain" description="Serpin" evidence="3">
    <location>
        <begin position="3"/>
        <end position="321"/>
    </location>
</feature>
<dbReference type="PANTHER" id="PTHR11461:SF211">
    <property type="entry name" value="GH10112P-RELATED"/>
    <property type="match status" value="1"/>
</dbReference>
<reference evidence="4" key="1">
    <citation type="submission" date="2009-11" db="EMBL/GenBank/DDBJ databases">
        <title>Molecular cloning and characterization of serine protease inhibitor (serpin super family) cDNA from disk abalone Haliotis discus discus.</title>
        <authorList>
            <person name="Nikapitiya C."/>
            <person name="Lee J."/>
        </authorList>
    </citation>
    <scope>NUCLEOTIDE SEQUENCE</scope>
</reference>
<dbReference type="Pfam" id="PF00079">
    <property type="entry name" value="Serpin"/>
    <property type="match status" value="1"/>
</dbReference>
<sequence length="322" mass="35375">MKRTLALQGLGRRTARAAKKLNEVIRHSGNATLKTANGIYVKAGLSIVDDFSDRLDVFYQANISLFDWEHPDGPEGPINEWVSAETNNLIPDLLAPDTITDLTALILVNAIYFKATWKTPFPLHLTTQQMFRKSRTEQVPVQMMQVEGMFKVGTVPGQAARILELPYEDDRFSMLVLLPDEVDNLPALENSLSADILTSRLDTAVASTIKVFLPRFKLETSVSVKESLQNMGMTKPFMEGTADFTGIVSTGQLYISDVIHKAVVDVNEIGSEAAGATAVIISIQSASLHPPPEIRCDHPFLFIIRDNVSKANLFIGKFSGGA</sequence>
<dbReference type="SMART" id="SM00093">
    <property type="entry name" value="SERPIN"/>
    <property type="match status" value="1"/>
</dbReference>
<dbReference type="InterPro" id="IPR042178">
    <property type="entry name" value="Serpin_sf_1"/>
</dbReference>
<dbReference type="InterPro" id="IPR036186">
    <property type="entry name" value="Serpin_sf"/>
</dbReference>
<dbReference type="SUPFAM" id="SSF56574">
    <property type="entry name" value="Serpins"/>
    <property type="match status" value="1"/>
</dbReference>
<dbReference type="PANTHER" id="PTHR11461">
    <property type="entry name" value="SERINE PROTEASE INHIBITOR, SERPIN"/>
    <property type="match status" value="1"/>
</dbReference>
<protein>
    <submittedName>
        <fullName evidence="4">Serine protease inhibitor protein</fullName>
    </submittedName>
</protein>
<evidence type="ECO:0000256" key="1">
    <source>
        <dbReference type="ARBA" id="ARBA00009500"/>
    </source>
</evidence>
<dbReference type="GO" id="GO:0004867">
    <property type="term" value="F:serine-type endopeptidase inhibitor activity"/>
    <property type="evidence" value="ECO:0007669"/>
    <property type="project" value="InterPro"/>
</dbReference>
<dbReference type="AlphaFoldDB" id="G8Z4Z5"/>
<dbReference type="InterPro" id="IPR042185">
    <property type="entry name" value="Serpin_sf_2"/>
</dbReference>
<dbReference type="PROSITE" id="PS00284">
    <property type="entry name" value="SERPIN"/>
    <property type="match status" value="1"/>
</dbReference>
<dbReference type="InterPro" id="IPR023796">
    <property type="entry name" value="Serpin_dom"/>
</dbReference>
<organism evidence="4">
    <name type="scientific">Haliotis discus discus</name>
    <name type="common">disc abalone</name>
    <dbReference type="NCBI Taxonomy" id="91233"/>
    <lineage>
        <taxon>Eukaryota</taxon>
        <taxon>Metazoa</taxon>
        <taxon>Spiralia</taxon>
        <taxon>Lophotrochozoa</taxon>
        <taxon>Mollusca</taxon>
        <taxon>Gastropoda</taxon>
        <taxon>Vetigastropoda</taxon>
        <taxon>Lepetellida</taxon>
        <taxon>Haliotoidea</taxon>
        <taxon>Haliotidae</taxon>
        <taxon>Haliotis</taxon>
    </lineage>
</organism>
<proteinExistence type="evidence at transcript level"/>
<evidence type="ECO:0000313" key="4">
    <source>
        <dbReference type="EMBL" id="ADQ43245.1"/>
    </source>
</evidence>
<name>G8Z4Z5_HALDI</name>
<comment type="similarity">
    <text evidence="1 2">Belongs to the serpin family.</text>
</comment>
<dbReference type="InterPro" id="IPR000215">
    <property type="entry name" value="Serpin_fam"/>
</dbReference>